<evidence type="ECO:0000259" key="3">
    <source>
        <dbReference type="Pfam" id="PF06030"/>
    </source>
</evidence>
<evidence type="ECO:0000313" key="6">
    <source>
        <dbReference type="Proteomes" id="UP000195141"/>
    </source>
</evidence>
<accession>A0AAQ3Y1G4</accession>
<evidence type="ECO:0000313" key="5">
    <source>
        <dbReference type="EMBL" id="WYJ91211.1"/>
    </source>
</evidence>
<name>A0AAQ3Y1G4_9ENTE</name>
<dbReference type="InterPro" id="IPR021759">
    <property type="entry name" value="WxLIP_HBD"/>
</dbReference>
<dbReference type="Pfam" id="PF06030">
    <property type="entry name" value="WxLIP_PGBD"/>
    <property type="match status" value="1"/>
</dbReference>
<evidence type="ECO:0000256" key="2">
    <source>
        <dbReference type="SAM" id="Phobius"/>
    </source>
</evidence>
<feature type="domain" description="WxL Interacting Protein host binding" evidence="4">
    <location>
        <begin position="182"/>
        <end position="317"/>
    </location>
</feature>
<dbReference type="Proteomes" id="UP000195141">
    <property type="component" value="Chromosome"/>
</dbReference>
<dbReference type="InterPro" id="IPR010317">
    <property type="entry name" value="WxLIP_PGBD"/>
</dbReference>
<feature type="region of interest" description="Disordered" evidence="1">
    <location>
        <begin position="359"/>
        <end position="380"/>
    </location>
</feature>
<keyword evidence="6" id="KW-1185">Reference proteome</keyword>
<proteinExistence type="predicted"/>
<sequence>MRQEVEKKQKNNFFKVFTCFFLLYLSVVGANIVAWGAEENTDDDSVSVAGFTYTLEFPENQMDATLGYYQLMMEPSQQQTLSIILSNPSSEPITVNLALNGAKTNKTGVIEYTNSEIENDASLAFPFEELVTGPESVELAAGETKQIELSIKMPDTGFDGVIAGGLQLMKAGQTENASPSGGSNVINQYAYVVSILLQENGAELSPDLQFNRAYGGQLNYRNSVYVNFSNVIAAYLNDLTVEAQVMKKDSNTVLYEAKKTSMRMAPNSFMDFPISMNGDRMEAGTYTVRVLATSGDQRWEWTEDFEISDEEAQQYNERDVGLTQDTGINWLFIALIVGAFVVVAAGIFLFITLSRKRKKGQKQKQRPKNNSNGTVKKKRL</sequence>
<evidence type="ECO:0008006" key="7">
    <source>
        <dbReference type="Google" id="ProtNLM"/>
    </source>
</evidence>
<reference evidence="5" key="1">
    <citation type="submission" date="2017-05" db="EMBL/GenBank/DDBJ databases">
        <authorList>
            <consortium name="The Broad Institute Genomics Platform"/>
            <consortium name="The Broad Institute Genomic Center for Infectious Diseases"/>
            <person name="Earl A."/>
            <person name="Manson A."/>
            <person name="Schwartman J."/>
            <person name="Gilmore M."/>
            <person name="Abouelleil A."/>
            <person name="Cao P."/>
            <person name="Chapman S."/>
            <person name="Cusick C."/>
            <person name="Shea T."/>
            <person name="Young S."/>
            <person name="Neafsey D."/>
            <person name="Nusbaum C."/>
            <person name="Birren B."/>
        </authorList>
    </citation>
    <scope>NUCLEOTIDE SEQUENCE</scope>
    <source>
        <strain evidence="5">9E7_DIV0242</strain>
    </source>
</reference>
<dbReference type="AlphaFoldDB" id="A0AAQ3Y1G4"/>
<keyword evidence="2" id="KW-1133">Transmembrane helix</keyword>
<keyword evidence="2" id="KW-0812">Transmembrane</keyword>
<dbReference type="EMBL" id="CP147247">
    <property type="protein sequence ID" value="WYJ91211.1"/>
    <property type="molecule type" value="Genomic_DNA"/>
</dbReference>
<feature type="domain" description="WxL Interacting Protein peptidoglycan binding" evidence="3">
    <location>
        <begin position="51"/>
        <end position="168"/>
    </location>
</feature>
<gene>
    <name evidence="5" type="ORF">A5888_002979</name>
</gene>
<feature type="transmembrane region" description="Helical" evidence="2">
    <location>
        <begin position="330"/>
        <end position="353"/>
    </location>
</feature>
<dbReference type="RefSeq" id="WP_339101666.1">
    <property type="nucleotide sequence ID" value="NZ_CP147247.1"/>
</dbReference>
<evidence type="ECO:0000256" key="1">
    <source>
        <dbReference type="SAM" id="MobiDB-lite"/>
    </source>
</evidence>
<dbReference type="Pfam" id="PF11797">
    <property type="entry name" value="WxLIP_HBD"/>
    <property type="match status" value="1"/>
</dbReference>
<keyword evidence="2" id="KW-0472">Membrane</keyword>
<protein>
    <recommendedName>
        <fullName evidence="7">DUF3324 domain-containing protein</fullName>
    </recommendedName>
</protein>
<evidence type="ECO:0000259" key="4">
    <source>
        <dbReference type="Pfam" id="PF11797"/>
    </source>
</evidence>
<reference evidence="5" key="2">
    <citation type="submission" date="2024-03" db="EMBL/GenBank/DDBJ databases">
        <title>The Genome Sequence of Enterococcus sp. DIV0242b.</title>
        <authorList>
            <consortium name="The Broad Institute Genomics Platform"/>
            <consortium name="The Broad Institute Microbial Omics Core"/>
            <consortium name="The Broad Institute Genomic Center for Infectious Diseases"/>
            <person name="Earl A."/>
            <person name="Manson A."/>
            <person name="Gilmore M."/>
            <person name="Schwartman J."/>
            <person name="Shea T."/>
            <person name="Abouelleil A."/>
            <person name="Cao P."/>
            <person name="Chapman S."/>
            <person name="Cusick C."/>
            <person name="Young S."/>
            <person name="Neafsey D."/>
            <person name="Nusbaum C."/>
            <person name="Birren B."/>
        </authorList>
    </citation>
    <scope>NUCLEOTIDE SEQUENCE</scope>
    <source>
        <strain evidence="5">9E7_DIV0242</strain>
    </source>
</reference>
<organism evidence="5 6">
    <name type="scientific">Candidatus Enterococcus clewellii</name>
    <dbReference type="NCBI Taxonomy" id="1834193"/>
    <lineage>
        <taxon>Bacteria</taxon>
        <taxon>Bacillati</taxon>
        <taxon>Bacillota</taxon>
        <taxon>Bacilli</taxon>
        <taxon>Lactobacillales</taxon>
        <taxon>Enterococcaceae</taxon>
        <taxon>Enterococcus</taxon>
    </lineage>
</organism>
<feature type="transmembrane region" description="Helical" evidence="2">
    <location>
        <begin position="12"/>
        <end position="37"/>
    </location>
</feature>